<organism evidence="3">
    <name type="scientific">uncultured Anaerotruncus sp</name>
    <dbReference type="NCBI Taxonomy" id="905011"/>
    <lineage>
        <taxon>Bacteria</taxon>
        <taxon>Bacillati</taxon>
        <taxon>Bacillota</taxon>
        <taxon>Clostridia</taxon>
        <taxon>Eubacteriales</taxon>
        <taxon>Oscillospiraceae</taxon>
        <taxon>Anaerotruncus</taxon>
        <taxon>environmental samples</taxon>
    </lineage>
</organism>
<dbReference type="EMBL" id="FMHG01000006">
    <property type="protein sequence ID" value="SCJ91506.1"/>
    <property type="molecule type" value="Genomic_DNA"/>
</dbReference>
<proteinExistence type="predicted"/>
<feature type="transmembrane region" description="Helical" evidence="1">
    <location>
        <begin position="212"/>
        <end position="231"/>
    </location>
</feature>
<keyword evidence="1" id="KW-1133">Transmembrane helix</keyword>
<evidence type="ECO:0000256" key="1">
    <source>
        <dbReference type="SAM" id="Phobius"/>
    </source>
</evidence>
<reference evidence="3" key="1">
    <citation type="submission" date="2015-09" db="EMBL/GenBank/DDBJ databases">
        <authorList>
            <consortium name="Pathogen Informatics"/>
        </authorList>
    </citation>
    <scope>NUCLEOTIDE SEQUENCE</scope>
    <source>
        <strain evidence="3">2789STDY5834896</strain>
    </source>
</reference>
<feature type="signal peptide" evidence="2">
    <location>
        <begin position="1"/>
        <end position="29"/>
    </location>
</feature>
<accession>A0A1C6KAW0</accession>
<name>A0A1C6KAW0_9FIRM</name>
<evidence type="ECO:0000256" key="2">
    <source>
        <dbReference type="SAM" id="SignalP"/>
    </source>
</evidence>
<protein>
    <submittedName>
        <fullName evidence="3">Uncharacterized protein</fullName>
    </submittedName>
</protein>
<keyword evidence="1" id="KW-0812">Transmembrane</keyword>
<feature type="chain" id="PRO_5008738471" evidence="2">
    <location>
        <begin position="30"/>
        <end position="251"/>
    </location>
</feature>
<keyword evidence="1" id="KW-0472">Membrane</keyword>
<gene>
    <name evidence="3" type="ORF">SAMEA3545359_02841</name>
</gene>
<keyword evidence="2" id="KW-0732">Signal</keyword>
<sequence>MHSKTAQKWWSALATACILAVLCLLAAAAADDALYAFTHNGQDVVVLGQIDKMSGDTATVQVRELLRSSKSQRGASPLHSEQVAATITVKGLSAFAAGDRVLLSLQKKGGSYQVDMGAYRASSTELPLQITEPDGAASAQSACLTVFANSRGALCDFTLQDGSAFLEYRGQRYQVYSPAQGFLDPQVPGTPQLQPTYPAAGSNWFTRLQSPVLFGLLGLGALAVLFFFWQLRRRARRRTVRLKNGVHQHDD</sequence>
<evidence type="ECO:0000313" key="3">
    <source>
        <dbReference type="EMBL" id="SCJ91506.1"/>
    </source>
</evidence>
<dbReference type="AlphaFoldDB" id="A0A1C6KAW0"/>